<dbReference type="InterPro" id="IPR001584">
    <property type="entry name" value="Integrase_cat-core"/>
</dbReference>
<name>A0ABQ4WRR6_9ASTR</name>
<dbReference type="PANTHER" id="PTHR42648">
    <property type="entry name" value="TRANSPOSASE, PUTATIVE-RELATED"/>
    <property type="match status" value="1"/>
</dbReference>
<keyword evidence="1" id="KW-0378">Hydrolase</keyword>
<dbReference type="EMBL" id="BQNB010008878">
    <property type="protein sequence ID" value="GJS55589.1"/>
    <property type="molecule type" value="Genomic_DNA"/>
</dbReference>
<dbReference type="Gene3D" id="3.30.420.10">
    <property type="entry name" value="Ribonuclease H-like superfamily/Ribonuclease H"/>
    <property type="match status" value="1"/>
</dbReference>
<gene>
    <name evidence="5" type="ORF">Tco_0628951</name>
</gene>
<accession>A0ABQ4WRR6</accession>
<keyword evidence="1" id="KW-0645">Protease</keyword>
<evidence type="ECO:0000256" key="2">
    <source>
        <dbReference type="SAM" id="Coils"/>
    </source>
</evidence>
<dbReference type="PANTHER" id="PTHR42648:SF32">
    <property type="entry name" value="RIBONUCLEASE H-LIKE DOMAIN, GAG-PRE-INTEGRASE DOMAIN PROTEIN-RELATED"/>
    <property type="match status" value="1"/>
</dbReference>
<dbReference type="InterPro" id="IPR039537">
    <property type="entry name" value="Retrotran_Ty1/copia-like"/>
</dbReference>
<dbReference type="Pfam" id="PF22936">
    <property type="entry name" value="Pol_BBD"/>
    <property type="match status" value="1"/>
</dbReference>
<dbReference type="SUPFAM" id="SSF53098">
    <property type="entry name" value="Ribonuclease H-like"/>
    <property type="match status" value="1"/>
</dbReference>
<evidence type="ECO:0000256" key="1">
    <source>
        <dbReference type="ARBA" id="ARBA00022670"/>
    </source>
</evidence>
<comment type="caution">
    <text evidence="5">The sequence shown here is derived from an EMBL/GenBank/DDBJ whole genome shotgun (WGS) entry which is preliminary data.</text>
</comment>
<feature type="region of interest" description="Disordered" evidence="3">
    <location>
        <begin position="228"/>
        <end position="291"/>
    </location>
</feature>
<evidence type="ECO:0000256" key="3">
    <source>
        <dbReference type="SAM" id="MobiDB-lite"/>
    </source>
</evidence>
<proteinExistence type="predicted"/>
<feature type="compositionally biased region" description="Basic and acidic residues" evidence="3">
    <location>
        <begin position="590"/>
        <end position="611"/>
    </location>
</feature>
<keyword evidence="6" id="KW-1185">Reference proteome</keyword>
<feature type="coiled-coil region" evidence="2">
    <location>
        <begin position="122"/>
        <end position="187"/>
    </location>
</feature>
<evidence type="ECO:0000313" key="6">
    <source>
        <dbReference type="Proteomes" id="UP001151760"/>
    </source>
</evidence>
<dbReference type="InterPro" id="IPR054722">
    <property type="entry name" value="PolX-like_BBD"/>
</dbReference>
<sequence>MWNDLKLSHEGPSDTSDIKVTALRLKFNAFKALEVVKDSDSDVEEDTRSSSEFLVDLNDEVKAFMTIVEDEPVVGKTDTRFGQWVEITIKNVIRVLSITGDDERKHVLDYTNVDLYFVEYQRKNLLNKFNSLKQELSSCKSKLIDLKNTKGHNLSLQNKISRLNLDNESLRDEVSDLKRVIEKWTSSKVTLDQQLTSKIPSDIVRTLGERGKRKETIYSMEIVFTKGENSPSETTREVTSNTESECNNQEPLPPLSKLLGAEPIVKETKKKAQTKSPSIPDPSLEKKANSSTEQHLLTLMQEDYLKRYVWYLDSGCSRHMTWVKQYLHKYLKESGPKVLFGDNSSGDTKGYGTVNYNGITLIGEPYSTKTMKLCLLLQEEEVSMSLICHLTMKKAIHVSLTKLLTIKIKNFNEVRVKELKSVNRTEFKNHKLEEICDEKGIPHNFSSPYTPEQNGVAERRNITLIETARTILIIVKRHGKIACDVFIHNHRDHLGKLDEKADDGFFLGYSQVAKTFRGDEINFNEIRSFPDDELLVPRRNPSQGTRNYDYLPYVATFDPLSTNSIIIPNTVIPTTLNINSSNEPPEFSIADDHPVHNEPDDFEPAENRNDTSETQNIITPQDRWSRDKHILLVNILALKVEGWVIAMQEELNQFERNKVWTLVPTPYSKTIIGTKWIFKNKLDENCVVIRNKARLEAIGIYLAYATYIGFVVYQMDVKNAFFNRKLFEEEEYFKGLSNFRGKLVCWSAKKQSLVSMSSAEAEYVVAVGCCSQVLWIKSQLADYDILYAKMPIF</sequence>
<organism evidence="5 6">
    <name type="scientific">Tanacetum coccineum</name>
    <dbReference type="NCBI Taxonomy" id="301880"/>
    <lineage>
        <taxon>Eukaryota</taxon>
        <taxon>Viridiplantae</taxon>
        <taxon>Streptophyta</taxon>
        <taxon>Embryophyta</taxon>
        <taxon>Tracheophyta</taxon>
        <taxon>Spermatophyta</taxon>
        <taxon>Magnoliopsida</taxon>
        <taxon>eudicotyledons</taxon>
        <taxon>Gunneridae</taxon>
        <taxon>Pentapetalae</taxon>
        <taxon>asterids</taxon>
        <taxon>campanulids</taxon>
        <taxon>Asterales</taxon>
        <taxon>Asteraceae</taxon>
        <taxon>Asteroideae</taxon>
        <taxon>Anthemideae</taxon>
        <taxon>Anthemidinae</taxon>
        <taxon>Tanacetum</taxon>
    </lineage>
</organism>
<dbReference type="PROSITE" id="PS50994">
    <property type="entry name" value="INTEGRASE"/>
    <property type="match status" value="1"/>
</dbReference>
<evidence type="ECO:0000259" key="4">
    <source>
        <dbReference type="PROSITE" id="PS50994"/>
    </source>
</evidence>
<dbReference type="InterPro" id="IPR012337">
    <property type="entry name" value="RNaseH-like_sf"/>
</dbReference>
<feature type="compositionally biased region" description="Polar residues" evidence="3">
    <location>
        <begin position="228"/>
        <end position="250"/>
    </location>
</feature>
<dbReference type="InterPro" id="IPR036397">
    <property type="entry name" value="RNaseH_sf"/>
</dbReference>
<reference evidence="5" key="1">
    <citation type="journal article" date="2022" name="Int. J. Mol. Sci.">
        <title>Draft Genome of Tanacetum Coccineum: Genomic Comparison of Closely Related Tanacetum-Family Plants.</title>
        <authorList>
            <person name="Yamashiro T."/>
            <person name="Shiraishi A."/>
            <person name="Nakayama K."/>
            <person name="Satake H."/>
        </authorList>
    </citation>
    <scope>NUCLEOTIDE SEQUENCE</scope>
</reference>
<reference evidence="5" key="2">
    <citation type="submission" date="2022-01" db="EMBL/GenBank/DDBJ databases">
        <authorList>
            <person name="Yamashiro T."/>
            <person name="Shiraishi A."/>
            <person name="Satake H."/>
            <person name="Nakayama K."/>
        </authorList>
    </citation>
    <scope>NUCLEOTIDE SEQUENCE</scope>
</reference>
<feature type="region of interest" description="Disordered" evidence="3">
    <location>
        <begin position="582"/>
        <end position="616"/>
    </location>
</feature>
<protein>
    <submittedName>
        <fullName evidence="5">Retrovirus-related pol polyprotein from transposon TNT 1-94</fullName>
    </submittedName>
</protein>
<dbReference type="Proteomes" id="UP001151760">
    <property type="component" value="Unassembled WGS sequence"/>
</dbReference>
<evidence type="ECO:0000313" key="5">
    <source>
        <dbReference type="EMBL" id="GJS55589.1"/>
    </source>
</evidence>
<keyword evidence="2" id="KW-0175">Coiled coil</keyword>
<feature type="domain" description="Integrase catalytic" evidence="4">
    <location>
        <begin position="332"/>
        <end position="545"/>
    </location>
</feature>